<keyword evidence="6" id="KW-0804">Transcription</keyword>
<dbReference type="OrthoDB" id="670226at2759"/>
<comment type="subcellular location">
    <subcellularLocation>
        <location evidence="1 9 10">Nucleus</location>
    </subcellularLocation>
</comment>
<evidence type="ECO:0000256" key="7">
    <source>
        <dbReference type="ARBA" id="ARBA00023242"/>
    </source>
</evidence>
<keyword evidence="5 9" id="KW-0371">Homeobox</keyword>
<evidence type="ECO:0000256" key="9">
    <source>
        <dbReference type="PROSITE-ProRule" id="PRU00108"/>
    </source>
</evidence>
<keyword evidence="12" id="KW-1133">Transmembrane helix</keyword>
<accession>A0A1I9LND8</accession>
<feature type="domain" description="Homeobox" evidence="13">
    <location>
        <begin position="27"/>
        <end position="92"/>
    </location>
</feature>
<dbReference type="SMR" id="A0A1I9LND8"/>
<dbReference type="EMBL" id="CP002686">
    <property type="protein sequence ID" value="ANM64096.1"/>
    <property type="molecule type" value="Genomic_DNA"/>
</dbReference>
<comment type="similarity">
    <text evidence="8">Belongs to the WUS homeobox family.</text>
</comment>
<feature type="compositionally biased region" description="Low complexity" evidence="11">
    <location>
        <begin position="161"/>
        <end position="176"/>
    </location>
</feature>
<reference evidence="16" key="2">
    <citation type="journal article" date="2017" name="Plant J.">
        <title>Araport11: a complete reannotation of the Arabidopsis thaliana reference genome.</title>
        <authorList>
            <person name="Cheng C.Y."/>
            <person name="Krishnakumar V."/>
            <person name="Chan A.P."/>
            <person name="Thibaud-Nissen F."/>
            <person name="Schobel S."/>
            <person name="Town C.D."/>
        </authorList>
    </citation>
    <scope>GENOME REANNOTATION</scope>
    <source>
        <strain evidence="16">cv. Columbia</strain>
    </source>
</reference>
<dbReference type="Pfam" id="PF00046">
    <property type="entry name" value="Homeodomain"/>
    <property type="match status" value="1"/>
</dbReference>
<feature type="compositionally biased region" description="Low complexity" evidence="11">
    <location>
        <begin position="16"/>
        <end position="27"/>
    </location>
</feature>
<dbReference type="InterPro" id="IPR009057">
    <property type="entry name" value="Homeodomain-like_sf"/>
</dbReference>
<dbReference type="FunFam" id="1.10.10.60:FF:000118">
    <property type="entry name" value="WUSCHEL-related homeobox 11"/>
    <property type="match status" value="1"/>
</dbReference>
<evidence type="ECO:0000256" key="4">
    <source>
        <dbReference type="ARBA" id="ARBA00023125"/>
    </source>
</evidence>
<name>A0A1I9LND8_ARATH</name>
<keyword evidence="7 9" id="KW-0539">Nucleus</keyword>
<evidence type="ECO:0007829" key="18">
    <source>
        <dbReference type="PeptideAtlas" id="A0A1I9LND8"/>
    </source>
</evidence>
<dbReference type="ExpressionAtlas" id="A0A1I9LND8">
    <property type="expression patterns" value="baseline and differential"/>
</dbReference>
<evidence type="ECO:0000259" key="13">
    <source>
        <dbReference type="PROSITE" id="PS50071"/>
    </source>
</evidence>
<evidence type="ECO:0000256" key="2">
    <source>
        <dbReference type="ARBA" id="ARBA00022473"/>
    </source>
</evidence>
<dbReference type="TAIR" id="AT3G03660">
    <property type="gene designation" value="WOX11"/>
</dbReference>
<dbReference type="GeneID" id="821196"/>
<dbReference type="InterPro" id="IPR001356">
    <property type="entry name" value="HD"/>
</dbReference>
<dbReference type="PROSITE" id="PS50071">
    <property type="entry name" value="HOMEOBOX_2"/>
    <property type="match status" value="1"/>
</dbReference>
<keyword evidence="18" id="KW-1267">Proteomics identification</keyword>
<keyword evidence="3" id="KW-0805">Transcription regulation</keyword>
<dbReference type="PANTHER" id="PTHR46998">
    <property type="entry name" value="WUSCHEL-RELATED HOMEOBOX 11"/>
    <property type="match status" value="1"/>
</dbReference>
<organism evidence="15 16">
    <name type="scientific">Arabidopsis thaliana</name>
    <name type="common">Mouse-ear cress</name>
    <dbReference type="NCBI Taxonomy" id="3702"/>
    <lineage>
        <taxon>Eukaryota</taxon>
        <taxon>Viridiplantae</taxon>
        <taxon>Streptophyta</taxon>
        <taxon>Embryophyta</taxon>
        <taxon>Tracheophyta</taxon>
        <taxon>Spermatophyta</taxon>
        <taxon>Magnoliopsida</taxon>
        <taxon>eudicotyledons</taxon>
        <taxon>Gunneridae</taxon>
        <taxon>Pentapetalae</taxon>
        <taxon>rosids</taxon>
        <taxon>malvids</taxon>
        <taxon>Brassicales</taxon>
        <taxon>Brassicaceae</taxon>
        <taxon>Camelineae</taxon>
        <taxon>Arabidopsis</taxon>
    </lineage>
</organism>
<feature type="region of interest" description="Disordered" evidence="11">
    <location>
        <begin position="1"/>
        <end position="35"/>
    </location>
</feature>
<evidence type="ECO:0000256" key="11">
    <source>
        <dbReference type="SAM" id="MobiDB-lite"/>
    </source>
</evidence>
<dbReference type="RefSeq" id="NP_001326146.1">
    <property type="nucleotide sequence ID" value="NM_001337479.1"/>
</dbReference>
<evidence type="ECO:0000256" key="1">
    <source>
        <dbReference type="ARBA" id="ARBA00004123"/>
    </source>
</evidence>
<protein>
    <submittedName>
        <fullName evidence="15">WUSCHEL related homeobox 11</fullName>
    </submittedName>
</protein>
<dbReference type="AlphaFoldDB" id="A0A1I9LND8"/>
<dbReference type="OMA" id="GYHEANQ"/>
<dbReference type="Proteomes" id="UP000006548">
    <property type="component" value="Chromosome 3"/>
</dbReference>
<keyword evidence="2" id="KW-0217">Developmental protein</keyword>
<evidence type="ECO:0000256" key="5">
    <source>
        <dbReference type="ARBA" id="ARBA00023155"/>
    </source>
</evidence>
<dbReference type="SUPFAM" id="SSF46689">
    <property type="entry name" value="Homeodomain-like"/>
    <property type="match status" value="1"/>
</dbReference>
<dbReference type="Gene3D" id="1.10.10.60">
    <property type="entry name" value="Homeodomain-like"/>
    <property type="match status" value="1"/>
</dbReference>
<sequence>MDQEQTPHSPTRHSRSPPSSASGSTSAEPVRSRWSPKPEQILILESIFHSGMVNPPKEETVRIRKMLEKFGAVGDANVFYWFQNRRSRSRRRQRQLQAAAAAADATTNTCDQTMMVSNSLPHHSGSDLGFGGCSTSSNYLFGGSSQVPSFFLGLSSSPSSCSSSSSTSSSASSSSSYGGGCDNQSNSGMENLLTMSGQMSYHEATHHHYQNHSSNVTSILCPSDQNSNFQYQQGAITVFINGVPTEVTRGGIDMKATFGEDLVLVHSSGVPLPTDEFGFLMHSLQHGEAYFLVIILTQIYFNFLVSFVCFIADRIPREYICYIVWF</sequence>
<dbReference type="Araport" id="AT3G03660"/>
<evidence type="ECO:0000313" key="14">
    <source>
        <dbReference type="Araport" id="AT3G03660"/>
    </source>
</evidence>
<proteinExistence type="evidence at protein level"/>
<dbReference type="GO" id="GO:0048830">
    <property type="term" value="P:adventitious root development"/>
    <property type="evidence" value="ECO:0007669"/>
    <property type="project" value="InterPro"/>
</dbReference>
<gene>
    <name evidence="15 17" type="primary">WOX11</name>
    <name evidence="15" type="synonym">WUSCHEL related homeobox 11</name>
    <name evidence="14 15" type="ordered locus">At3g03660</name>
    <name evidence="15" type="ORF">T12J13.6</name>
    <name evidence="15" type="ORF">T12J13_6</name>
</gene>
<feature type="DNA-binding region" description="Homeobox" evidence="9">
    <location>
        <begin position="29"/>
        <end position="93"/>
    </location>
</feature>
<evidence type="ECO:0000256" key="3">
    <source>
        <dbReference type="ARBA" id="ARBA00023015"/>
    </source>
</evidence>
<evidence type="ECO:0000256" key="10">
    <source>
        <dbReference type="RuleBase" id="RU000682"/>
    </source>
</evidence>
<evidence type="ECO:0000256" key="12">
    <source>
        <dbReference type="SAM" id="Phobius"/>
    </source>
</evidence>
<feature type="transmembrane region" description="Helical" evidence="12">
    <location>
        <begin position="289"/>
        <end position="312"/>
    </location>
</feature>
<keyword evidence="16" id="KW-1185">Reference proteome</keyword>
<evidence type="ECO:0000256" key="6">
    <source>
        <dbReference type="ARBA" id="ARBA00023163"/>
    </source>
</evidence>
<keyword evidence="4 9" id="KW-0238">DNA-binding</keyword>
<evidence type="ECO:0000313" key="16">
    <source>
        <dbReference type="Proteomes" id="UP000006548"/>
    </source>
</evidence>
<keyword evidence="12" id="KW-0472">Membrane</keyword>
<dbReference type="GO" id="GO:0005634">
    <property type="term" value="C:nucleus"/>
    <property type="evidence" value="ECO:0007669"/>
    <property type="project" value="UniProtKB-SubCell"/>
</dbReference>
<evidence type="ECO:0000256" key="8">
    <source>
        <dbReference type="ARBA" id="ARBA00024040"/>
    </source>
</evidence>
<evidence type="ECO:0000313" key="15">
    <source>
        <dbReference type="EMBL" id="ANM64096.1"/>
    </source>
</evidence>
<dbReference type="GO" id="GO:0003677">
    <property type="term" value="F:DNA binding"/>
    <property type="evidence" value="ECO:0007669"/>
    <property type="project" value="UniProtKB-UniRule"/>
</dbReference>
<dbReference type="InterPro" id="IPR044558">
    <property type="entry name" value="WOX11-like"/>
</dbReference>
<reference evidence="15 16" key="1">
    <citation type="journal article" date="2000" name="Nature">
        <title>Sequence and analysis of chromosome 3 of the plant Arabidopsis thaliana.</title>
        <authorList>
            <consortium name="European Union Chromosome 3 Arabidopsis Sequencing Consortium"/>
            <consortium name="Institute for Genomic Research"/>
            <consortium name="Kazusa DNA Research Institute"/>
            <person name="Salanoubat M."/>
            <person name="Lemcke K."/>
            <person name="Rieger M."/>
            <person name="Ansorge W."/>
            <person name="Unseld M."/>
            <person name="Fartmann B."/>
            <person name="Valle G."/>
            <person name="Blocker H."/>
            <person name="Perez-Alonso M."/>
            <person name="Obermaier B."/>
            <person name="Delseny M."/>
            <person name="Boutry M."/>
            <person name="Grivell L.A."/>
            <person name="Mache R."/>
            <person name="Puigdomenech P."/>
            <person name="De Simone V."/>
            <person name="Choisne N."/>
            <person name="Artiguenave F."/>
            <person name="Robert C."/>
            <person name="Brottier P."/>
            <person name="Wincker P."/>
            <person name="Cattolico L."/>
            <person name="Weissenbach J."/>
            <person name="Saurin W."/>
            <person name="Quetier F."/>
            <person name="Schafer M."/>
            <person name="Muller-Auer S."/>
            <person name="Gabel C."/>
            <person name="Fuchs M."/>
            <person name="Benes V."/>
            <person name="Wurmbach E."/>
            <person name="Drzonek H."/>
            <person name="Erfle H."/>
            <person name="Jordan N."/>
            <person name="Bangert S."/>
            <person name="Wiedelmann R."/>
            <person name="Kranz H."/>
            <person name="Voss H."/>
            <person name="Holland R."/>
            <person name="Brandt P."/>
            <person name="Nyakatura G."/>
            <person name="Vezzi A."/>
            <person name="D'Angelo M."/>
            <person name="Pallavicini A."/>
            <person name="Toppo S."/>
            <person name="Simionati B."/>
            <person name="Conrad A."/>
            <person name="Hornischer K."/>
            <person name="Kauer G."/>
            <person name="Lohnert T.H."/>
            <person name="Nordsiek G."/>
            <person name="Reichelt J."/>
            <person name="Scharfe M."/>
            <person name="Schon O."/>
            <person name="Bargues M."/>
            <person name="Terol J."/>
            <person name="Climent J."/>
            <person name="Navarro P."/>
            <person name="Collado C."/>
            <person name="Perez-Perez A."/>
            <person name="Ottenwalder B."/>
            <person name="Duchemin D."/>
            <person name="Cooke R."/>
            <person name="Laudie M."/>
            <person name="Berger-Llauro C."/>
            <person name="Purnelle B."/>
            <person name="Masuy D."/>
            <person name="de Haan M."/>
            <person name="Maarse A.C."/>
            <person name="Alcaraz J.P."/>
            <person name="Cottet A."/>
            <person name="Casacuberta E."/>
            <person name="Monfort A."/>
            <person name="Argiriou A."/>
            <person name="flores M."/>
            <person name="Liguori R."/>
            <person name="Vitale D."/>
            <person name="Mannhaupt G."/>
            <person name="Haase D."/>
            <person name="Schoof H."/>
            <person name="Rudd S."/>
            <person name="Zaccaria P."/>
            <person name="Mewes H.W."/>
            <person name="Mayer K.F."/>
            <person name="Kaul S."/>
            <person name="Town C.D."/>
            <person name="Koo H.L."/>
            <person name="Tallon L.J."/>
            <person name="Jenkins J."/>
            <person name="Rooney T."/>
            <person name="Rizzo M."/>
            <person name="Walts A."/>
            <person name="Utterback T."/>
            <person name="Fujii C.Y."/>
            <person name="Shea T.P."/>
            <person name="Creasy T.H."/>
            <person name="Haas B."/>
            <person name="Maiti R."/>
            <person name="Wu D."/>
            <person name="Peterson J."/>
            <person name="Van Aken S."/>
            <person name="Pai G."/>
            <person name="Militscher J."/>
            <person name="Sellers P."/>
            <person name="Gill J.E."/>
            <person name="Feldblyum T.V."/>
            <person name="Preuss D."/>
            <person name="Lin X."/>
            <person name="Nierman W.C."/>
            <person name="Salzberg S.L."/>
            <person name="White O."/>
            <person name="Venter J.C."/>
            <person name="Fraser C.M."/>
            <person name="Kaneko T."/>
            <person name="Nakamura Y."/>
            <person name="Sato S."/>
            <person name="Kato T."/>
            <person name="Asamizu E."/>
            <person name="Sasamoto S."/>
            <person name="Kimura T."/>
            <person name="Idesawa K."/>
            <person name="Kawashima K."/>
            <person name="Kishida Y."/>
            <person name="Kiyokawa C."/>
            <person name="Kohara M."/>
            <person name="Matsumoto M."/>
            <person name="Matsuno A."/>
            <person name="Muraki A."/>
            <person name="Nakayama S."/>
            <person name="Nakazaki N."/>
            <person name="Shinpo S."/>
            <person name="Takeuchi C."/>
            <person name="Wada T."/>
            <person name="Watanabe A."/>
            <person name="Yamada M."/>
            <person name="Yasuda M."/>
            <person name="Tabata S."/>
        </authorList>
    </citation>
    <scope>NUCLEOTIDE SEQUENCE [LARGE SCALE GENOMIC DNA]</scope>
    <source>
        <strain evidence="16">cv. Columbia</strain>
    </source>
</reference>
<dbReference type="GO" id="GO:0003700">
    <property type="term" value="F:DNA-binding transcription factor activity"/>
    <property type="evidence" value="ECO:0007669"/>
    <property type="project" value="InterPro"/>
</dbReference>
<feature type="region of interest" description="Disordered" evidence="11">
    <location>
        <begin position="161"/>
        <end position="181"/>
    </location>
</feature>
<dbReference type="PANTHER" id="PTHR46998:SF2">
    <property type="entry name" value="WUSCHEL-RELATED HOMEOBOX 11"/>
    <property type="match status" value="1"/>
</dbReference>
<dbReference type="SMART" id="SM00389">
    <property type="entry name" value="HOX"/>
    <property type="match status" value="1"/>
</dbReference>
<evidence type="ECO:0000313" key="17">
    <source>
        <dbReference type="TAIR" id="AT3G03660"/>
    </source>
</evidence>
<keyword evidence="12" id="KW-0812">Transmembrane</keyword>
<dbReference type="ProteomicsDB" id="199985"/>